<feature type="compositionally biased region" description="Basic residues" evidence="1">
    <location>
        <begin position="41"/>
        <end position="52"/>
    </location>
</feature>
<protein>
    <submittedName>
        <fullName evidence="2">Uncharacterized protein</fullName>
    </submittedName>
</protein>
<sequence length="299" mass="32769">MGKAARNDPVSAHTRASMLRRLKHSSAISKKDEPGSGSAAKRQKKGSRKKMTKHNDTVEDESYEKTNYAQRRKDARASLPGNVEKTMAQAADDQDSAALKAALNLPTDEQKKEAACPAIVSLMMKRVPPPPPSCQPQVIYQLATVDSTSDCVVGCLVQTDLQMQGQANTVLKAVPDVVGHRVEHRLGGKIVLLLQLADGSAARNLVRYGIEGETRRFDYVKRGAVYKRQQCNRFAIVFNWPPVLNGHLHAVTEFFSSISVRPCPEGGYQVELPSIKMCDDFCYIVDGLTLCGTILGCQV</sequence>
<keyword evidence="3" id="KW-1185">Reference proteome</keyword>
<comment type="caution">
    <text evidence="2">The sequence shown here is derived from an EMBL/GenBank/DDBJ whole genome shotgun (WGS) entry which is preliminary data.</text>
</comment>
<accession>A0AAV5V238</accession>
<organism evidence="2 3">
    <name type="scientific">Pristionchus fissidentatus</name>
    <dbReference type="NCBI Taxonomy" id="1538716"/>
    <lineage>
        <taxon>Eukaryota</taxon>
        <taxon>Metazoa</taxon>
        <taxon>Ecdysozoa</taxon>
        <taxon>Nematoda</taxon>
        <taxon>Chromadorea</taxon>
        <taxon>Rhabditida</taxon>
        <taxon>Rhabditina</taxon>
        <taxon>Diplogasteromorpha</taxon>
        <taxon>Diplogasteroidea</taxon>
        <taxon>Neodiplogasteridae</taxon>
        <taxon>Pristionchus</taxon>
    </lineage>
</organism>
<dbReference type="AlphaFoldDB" id="A0AAV5V238"/>
<proteinExistence type="predicted"/>
<feature type="region of interest" description="Disordered" evidence="1">
    <location>
        <begin position="1"/>
        <end position="81"/>
    </location>
</feature>
<evidence type="ECO:0000313" key="2">
    <source>
        <dbReference type="EMBL" id="GMT12816.1"/>
    </source>
</evidence>
<feature type="non-terminal residue" evidence="2">
    <location>
        <position position="299"/>
    </location>
</feature>
<evidence type="ECO:0000256" key="1">
    <source>
        <dbReference type="SAM" id="MobiDB-lite"/>
    </source>
</evidence>
<reference evidence="2" key="1">
    <citation type="submission" date="2023-10" db="EMBL/GenBank/DDBJ databases">
        <title>Genome assembly of Pristionchus species.</title>
        <authorList>
            <person name="Yoshida K."/>
            <person name="Sommer R.J."/>
        </authorList>
    </citation>
    <scope>NUCLEOTIDE SEQUENCE</scope>
    <source>
        <strain evidence="2">RS5133</strain>
    </source>
</reference>
<dbReference type="Proteomes" id="UP001432322">
    <property type="component" value="Unassembled WGS sequence"/>
</dbReference>
<name>A0AAV5V238_9BILA</name>
<evidence type="ECO:0000313" key="3">
    <source>
        <dbReference type="Proteomes" id="UP001432322"/>
    </source>
</evidence>
<dbReference type="EMBL" id="BTSY01000002">
    <property type="protein sequence ID" value="GMT12816.1"/>
    <property type="molecule type" value="Genomic_DNA"/>
</dbReference>
<gene>
    <name evidence="2" type="ORF">PFISCL1PPCAC_4113</name>
</gene>